<reference evidence="3" key="1">
    <citation type="journal article" date="2019" name="Int. J. Syst. Evol. Microbiol.">
        <title>The Global Catalogue of Microorganisms (GCM) 10K type strain sequencing project: providing services to taxonomists for standard genome sequencing and annotation.</title>
        <authorList>
            <consortium name="The Broad Institute Genomics Platform"/>
            <consortium name="The Broad Institute Genome Sequencing Center for Infectious Disease"/>
            <person name="Wu L."/>
            <person name="Ma J."/>
        </authorList>
    </citation>
    <scope>NUCLEOTIDE SEQUENCE [LARGE SCALE GENOMIC DNA]</scope>
    <source>
        <strain evidence="3">CCUG 60023</strain>
    </source>
</reference>
<feature type="chain" id="PRO_5045575566" description="UrcA family protein" evidence="1">
    <location>
        <begin position="37"/>
        <end position="105"/>
    </location>
</feature>
<feature type="signal peptide" evidence="1">
    <location>
        <begin position="1"/>
        <end position="36"/>
    </location>
</feature>
<evidence type="ECO:0000256" key="1">
    <source>
        <dbReference type="SAM" id="SignalP"/>
    </source>
</evidence>
<organism evidence="2 3">
    <name type="scientific">Pseudahrensia aquimaris</name>
    <dbReference type="NCBI Taxonomy" id="744461"/>
    <lineage>
        <taxon>Bacteria</taxon>
        <taxon>Pseudomonadati</taxon>
        <taxon>Pseudomonadota</taxon>
        <taxon>Alphaproteobacteria</taxon>
        <taxon>Hyphomicrobiales</taxon>
        <taxon>Ahrensiaceae</taxon>
        <taxon>Pseudahrensia</taxon>
    </lineage>
</organism>
<gene>
    <name evidence="2" type="ORF">ACFQ14_12340</name>
</gene>
<evidence type="ECO:0000313" key="3">
    <source>
        <dbReference type="Proteomes" id="UP001597101"/>
    </source>
</evidence>
<keyword evidence="3" id="KW-1185">Reference proteome</keyword>
<name>A0ABW3FGC3_9HYPH</name>
<evidence type="ECO:0000313" key="2">
    <source>
        <dbReference type="EMBL" id="MFD0917200.1"/>
    </source>
</evidence>
<proteinExistence type="predicted"/>
<evidence type="ECO:0008006" key="4">
    <source>
        <dbReference type="Google" id="ProtNLM"/>
    </source>
</evidence>
<dbReference type="Proteomes" id="UP001597101">
    <property type="component" value="Unassembled WGS sequence"/>
</dbReference>
<dbReference type="RefSeq" id="WP_377213060.1">
    <property type="nucleotide sequence ID" value="NZ_JBHTJV010000010.1"/>
</dbReference>
<protein>
    <recommendedName>
        <fullName evidence="4">UrcA family protein</fullName>
    </recommendedName>
</protein>
<dbReference type="EMBL" id="JBHTJV010000010">
    <property type="protein sequence ID" value="MFD0917200.1"/>
    <property type="molecule type" value="Genomic_DNA"/>
</dbReference>
<accession>A0ABW3FGC3</accession>
<keyword evidence="1" id="KW-0732">Signal</keyword>
<comment type="caution">
    <text evidence="2">The sequence shown here is derived from an EMBL/GenBank/DDBJ whole genome shotgun (WGS) entry which is preliminary data.</text>
</comment>
<sequence>MSIFENQTRLVRNSRYSMAAIAVAAIVGFSATPALAANITDADGCNTAVAASEKAIVRATLSAEDLNMLVSLADQAKSACTEADFAKASKITTAIEDKLKSVATQ</sequence>